<evidence type="ECO:0000313" key="7">
    <source>
        <dbReference type="EMBL" id="SEL94312.1"/>
    </source>
</evidence>
<dbReference type="PANTHER" id="PTHR43725">
    <property type="entry name" value="UDP-GLUCOSE 4-EPIMERASE"/>
    <property type="match status" value="1"/>
</dbReference>
<evidence type="ECO:0000256" key="4">
    <source>
        <dbReference type="ARBA" id="ARBA00031367"/>
    </source>
</evidence>
<feature type="domain" description="NAD-dependent epimerase/dehydratase" evidence="6">
    <location>
        <begin position="3"/>
        <end position="217"/>
    </location>
</feature>
<name>A0A1H7UB86_9STRE</name>
<proteinExistence type="inferred from homology"/>
<organism evidence="7 8">
    <name type="scientific">Streptococcus gallolyticus</name>
    <dbReference type="NCBI Taxonomy" id="315405"/>
    <lineage>
        <taxon>Bacteria</taxon>
        <taxon>Bacillati</taxon>
        <taxon>Bacillota</taxon>
        <taxon>Bacilli</taxon>
        <taxon>Lactobacillales</taxon>
        <taxon>Streptococcaceae</taxon>
        <taxon>Streptococcus</taxon>
    </lineage>
</organism>
<evidence type="ECO:0000313" key="8">
    <source>
        <dbReference type="Proteomes" id="UP000182764"/>
    </source>
</evidence>
<dbReference type="Pfam" id="PF01370">
    <property type="entry name" value="Epimerase"/>
    <property type="match status" value="1"/>
</dbReference>
<gene>
    <name evidence="7" type="ORF">SAMN04487839_101354</name>
</gene>
<evidence type="ECO:0000256" key="1">
    <source>
        <dbReference type="ARBA" id="ARBA00004947"/>
    </source>
</evidence>
<dbReference type="GO" id="GO:0003978">
    <property type="term" value="F:UDP-glucose 4-epimerase activity"/>
    <property type="evidence" value="ECO:0007669"/>
    <property type="project" value="TreeGrafter"/>
</dbReference>
<dbReference type="EMBL" id="FOBM01000001">
    <property type="protein sequence ID" value="SEL94312.1"/>
    <property type="molecule type" value="Genomic_DNA"/>
</dbReference>
<comment type="similarity">
    <text evidence="2">Belongs to the NAD(P)-dependent epimerase/dehydratase family.</text>
</comment>
<evidence type="ECO:0000256" key="2">
    <source>
        <dbReference type="ARBA" id="ARBA00007637"/>
    </source>
</evidence>
<sequence length="320" mass="36637">MKVVVIGATGHIGTYLVPILVKNGYDTVAITRSMSMPYEDDPAWAHVERILIDRDRDSDFIEKLKEIKPDIIVDLVNFNISETRKIVEAFKDSDLSQYLYCSSCWAHGRAEILPFNPDDLQKDPLDDYGKDKFASELYLKEAYRKYGFPATIIMPGQISGPGWAIINPWGNTSMKVFQKIAEGKEIALPNFGQEIIHHVHGYDVAQVFYQAITHRNQALGESFDAQADTAITLYGFAKHLYDYFGHDPKITFLPWPDWCEYEGNPEECEHTYYHIARSGTFNLEKTKKLLDYQPKFTCLETIDLAVKSYIDRGLILITDK</sequence>
<dbReference type="GO" id="GO:0005829">
    <property type="term" value="C:cytosol"/>
    <property type="evidence" value="ECO:0007669"/>
    <property type="project" value="TreeGrafter"/>
</dbReference>
<dbReference type="Gene3D" id="3.40.50.720">
    <property type="entry name" value="NAD(P)-binding Rossmann-like Domain"/>
    <property type="match status" value="1"/>
</dbReference>
<reference evidence="7 8" key="1">
    <citation type="submission" date="2016-10" db="EMBL/GenBank/DDBJ databases">
        <authorList>
            <person name="de Groot N.N."/>
        </authorList>
    </citation>
    <scope>NUCLEOTIDE SEQUENCE [LARGE SCALE GENOMIC DNA]</scope>
    <source>
        <strain evidence="7 8">VTM1R29</strain>
    </source>
</reference>
<dbReference type="AlphaFoldDB" id="A0A1H7UB86"/>
<evidence type="ECO:0000259" key="6">
    <source>
        <dbReference type="Pfam" id="PF01370"/>
    </source>
</evidence>
<evidence type="ECO:0000256" key="3">
    <source>
        <dbReference type="ARBA" id="ARBA00018569"/>
    </source>
</evidence>
<comment type="pathway">
    <text evidence="1">Carbohydrate metabolism; galactose metabolism.</text>
</comment>
<protein>
    <recommendedName>
        <fullName evidence="3">UDP-glucose 4-epimerase</fullName>
    </recommendedName>
    <alternativeName>
        <fullName evidence="5">Galactowaldenase</fullName>
    </alternativeName>
    <alternativeName>
        <fullName evidence="4">UDP-galactose 4-epimerase</fullName>
    </alternativeName>
</protein>
<dbReference type="SUPFAM" id="SSF51735">
    <property type="entry name" value="NAD(P)-binding Rossmann-fold domains"/>
    <property type="match status" value="1"/>
</dbReference>
<dbReference type="RefSeq" id="WP_074595366.1">
    <property type="nucleotide sequence ID" value="NZ_FNUH01000002.1"/>
</dbReference>
<dbReference type="InterPro" id="IPR036291">
    <property type="entry name" value="NAD(P)-bd_dom_sf"/>
</dbReference>
<dbReference type="PANTHER" id="PTHR43725:SF8">
    <property type="entry name" value="CHLOROPLAST STEM-LOOP BINDING PROTEIN OF 41 KDA B, CHLOROPLASTIC"/>
    <property type="match status" value="1"/>
</dbReference>
<dbReference type="Proteomes" id="UP000182764">
    <property type="component" value="Unassembled WGS sequence"/>
</dbReference>
<dbReference type="GO" id="GO:0005996">
    <property type="term" value="P:monosaccharide metabolic process"/>
    <property type="evidence" value="ECO:0007669"/>
    <property type="project" value="TreeGrafter"/>
</dbReference>
<evidence type="ECO:0000256" key="5">
    <source>
        <dbReference type="ARBA" id="ARBA00033067"/>
    </source>
</evidence>
<accession>A0A1H7UB86</accession>
<dbReference type="InterPro" id="IPR001509">
    <property type="entry name" value="Epimerase_deHydtase"/>
</dbReference>